<sequence length="559" mass="63869">MESELQCVSVSGDPTDIDGLLKCWGLEILSGVFKEHQIDLDSLQILDQESIRELIPQIGLRLKLWNKLEAFRKPLIVLKGIENADVCASGSSYSSSPSPTSSFNSLSDVSVDSSFDLGQIEDQIVEEVVVSAGTTSNPKPSCSFEQFEPSAKKVCLVDSITDLQEVLENSPKGKYVLAFYKKNGVLNRETRQKLVDVIIEHELKADLTKSIPTARLDSLAVVVQRMFPTENKDCYFAIVNEQGKKSGRGKLFTKYYNLRRRFTSIGLINKKAKSTATVPDSNKEIGEENSEIIKWLENNVSPWTSVINHWTETFHTRRNLLTEIDICTYLKKFPALLNVDGFELLENDFSRLHPGTELKLYSELESVTRALVEHLKDTKDKKIRSYLDELKNQENSDKRSRTLFCILPYVIPTTTIRTKQGQWRPSRLEVKESFVLHVTDIGKLQHVVEARQDRLSKWKETLQPFIVIVGTEIEDPLDIYVRVETQLYKVCSFLKAVDICFKVFFALNARYPIECNQVWLFIQYMFYEIECPSDKKSVGLSTLINDLRNLRAKLKLKPT</sequence>
<dbReference type="PANTHER" id="PTHR31025:SF29">
    <property type="entry name" value="SI:CH211-196P9.1"/>
    <property type="match status" value="1"/>
</dbReference>
<comment type="caution">
    <text evidence="1">The sequence shown here is derived from an EMBL/GenBank/DDBJ whole genome shotgun (WGS) entry which is preliminary data.</text>
</comment>
<dbReference type="AlphaFoldDB" id="A0A5N4A767"/>
<dbReference type="PANTHER" id="PTHR31025">
    <property type="entry name" value="SI:CH211-196P9.1-RELATED"/>
    <property type="match status" value="1"/>
</dbReference>
<evidence type="ECO:0008006" key="3">
    <source>
        <dbReference type="Google" id="ProtNLM"/>
    </source>
</evidence>
<dbReference type="OrthoDB" id="6780164at2759"/>
<protein>
    <recommendedName>
        <fullName evidence="3">SAM domain-containing protein</fullName>
    </recommendedName>
</protein>
<keyword evidence="2" id="KW-1185">Reference proteome</keyword>
<gene>
    <name evidence="1" type="ORF">PPYR_12739</name>
</gene>
<dbReference type="InterPro" id="IPR013761">
    <property type="entry name" value="SAM/pointed_sf"/>
</dbReference>
<proteinExistence type="predicted"/>
<dbReference type="InParanoid" id="A0A5N4A767"/>
<reference evidence="1 2" key="1">
    <citation type="journal article" date="2018" name="Elife">
        <title>Firefly genomes illuminate parallel origins of bioluminescence in beetles.</title>
        <authorList>
            <person name="Fallon T.R."/>
            <person name="Lower S.E."/>
            <person name="Chang C.H."/>
            <person name="Bessho-Uehara M."/>
            <person name="Martin G.J."/>
            <person name="Bewick A.J."/>
            <person name="Behringer M."/>
            <person name="Debat H.J."/>
            <person name="Wong I."/>
            <person name="Day J.C."/>
            <person name="Suvorov A."/>
            <person name="Silva C.J."/>
            <person name="Stanger-Hall K.F."/>
            <person name="Hall D.W."/>
            <person name="Schmitz R.J."/>
            <person name="Nelson D.R."/>
            <person name="Lewis S.M."/>
            <person name="Shigenobu S."/>
            <person name="Bybee S.M."/>
            <person name="Larracuente A.M."/>
            <person name="Oba Y."/>
            <person name="Weng J.K."/>
        </authorList>
    </citation>
    <scope>NUCLEOTIDE SEQUENCE [LARGE SCALE GENOMIC DNA]</scope>
    <source>
        <strain evidence="1">1611_PpyrPB1</strain>
        <tissue evidence="1">Whole body</tissue>
    </source>
</reference>
<dbReference type="Proteomes" id="UP000327044">
    <property type="component" value="Unassembled WGS sequence"/>
</dbReference>
<name>A0A5N4A767_PHOPY</name>
<dbReference type="Gene3D" id="1.10.150.50">
    <property type="entry name" value="Transcription Factor, Ets-1"/>
    <property type="match status" value="1"/>
</dbReference>
<accession>A0A5N4A767</accession>
<dbReference type="EMBL" id="VVIM01000009">
    <property type="protein sequence ID" value="KAB0793119.1"/>
    <property type="molecule type" value="Genomic_DNA"/>
</dbReference>
<organism evidence="1 2">
    <name type="scientific">Photinus pyralis</name>
    <name type="common">Common eastern firefly</name>
    <name type="synonym">Lampyris pyralis</name>
    <dbReference type="NCBI Taxonomy" id="7054"/>
    <lineage>
        <taxon>Eukaryota</taxon>
        <taxon>Metazoa</taxon>
        <taxon>Ecdysozoa</taxon>
        <taxon>Arthropoda</taxon>
        <taxon>Hexapoda</taxon>
        <taxon>Insecta</taxon>
        <taxon>Pterygota</taxon>
        <taxon>Neoptera</taxon>
        <taxon>Endopterygota</taxon>
        <taxon>Coleoptera</taxon>
        <taxon>Polyphaga</taxon>
        <taxon>Elateriformia</taxon>
        <taxon>Elateroidea</taxon>
        <taxon>Lampyridae</taxon>
        <taxon>Lampyrinae</taxon>
        <taxon>Photinus</taxon>
    </lineage>
</organism>
<evidence type="ECO:0000313" key="2">
    <source>
        <dbReference type="Proteomes" id="UP000327044"/>
    </source>
</evidence>
<evidence type="ECO:0000313" key="1">
    <source>
        <dbReference type="EMBL" id="KAB0793119.1"/>
    </source>
</evidence>